<evidence type="ECO:0000313" key="2">
    <source>
        <dbReference type="EMBL" id="QFR25225.1"/>
    </source>
</evidence>
<dbReference type="PANTHER" id="PTHR34985">
    <property type="entry name" value="SLR0554 PROTEIN"/>
    <property type="match status" value="1"/>
</dbReference>
<protein>
    <submittedName>
        <fullName evidence="2">Helicase</fullName>
    </submittedName>
</protein>
<dbReference type="SUPFAM" id="SSF52540">
    <property type="entry name" value="P-loop containing nucleoside triphosphate hydrolases"/>
    <property type="match status" value="1"/>
</dbReference>
<dbReference type="GO" id="GO:0004386">
    <property type="term" value="F:helicase activity"/>
    <property type="evidence" value="ECO:0007669"/>
    <property type="project" value="UniProtKB-KW"/>
</dbReference>
<proteinExistence type="predicted"/>
<keyword evidence="2" id="KW-0067">ATP-binding</keyword>
<dbReference type="PANTHER" id="PTHR34985:SF1">
    <property type="entry name" value="SLR0554 PROTEIN"/>
    <property type="match status" value="1"/>
</dbReference>
<sequence length="435" mass="50266">MQQLAAEQNNVVPMTINFRVNTKTGMPVPNSINNVVLALEHDPLLMNTFRYNEFTHEVDVVNPIQQMHIAKGQMVDEIVSLCLNYLEKKYYVLFNDKAFNAAMIQVSRDNAYNPVKEYMERAYQHWDKKERADSFLPTFLGAPMSPVTTLITKLFFVGAVAKVYQPDMKFDYVLDLVGGQGAGKTTLLKRMGGQYYTDQFTDFKDKDSYAIMLRALILNDDEMTATNNSSFEDLKKFVSTEQLEFRSPYNRRPERRANSFVMARTTNEDTYLKDKTGERRFLPIMADLDAQVYHPVTDLKPPLVEQLWGEFVSYYKAGFSFALTKDQVQMLEEHRRNFMYVDAVEDEIERLLQTWHDDFITSNQLASLMGENNLVTNRALAKKIKYIMDNQPGWRAKKKRIDGLSTRAMSGGWSLVVTKWSLNCELVTTPRPAWP</sequence>
<dbReference type="AlphaFoldDB" id="A0A5P8MAL3"/>
<name>A0A5P8MAL3_9LACO</name>
<dbReference type="InterPro" id="IPR027417">
    <property type="entry name" value="P-loop_NTPase"/>
</dbReference>
<keyword evidence="2" id="KW-0347">Helicase</keyword>
<dbReference type="KEGG" id="lhb:D1010_09715"/>
<reference evidence="2 3" key="1">
    <citation type="submission" date="2019-10" db="EMBL/GenBank/DDBJ databases">
        <title>The completed genome of Lactobacillus harbinensis M1.</title>
        <authorList>
            <person name="Zheng Y."/>
        </authorList>
    </citation>
    <scope>NUCLEOTIDE SEQUENCE [LARGE SCALE GENOMIC DNA]</scope>
    <source>
        <strain evidence="2 3">M1</strain>
    </source>
</reference>
<keyword evidence="2" id="KW-0547">Nucleotide-binding</keyword>
<dbReference type="InterPro" id="IPR007936">
    <property type="entry name" value="VapE-like_dom"/>
</dbReference>
<evidence type="ECO:0000259" key="1">
    <source>
        <dbReference type="Pfam" id="PF05272"/>
    </source>
</evidence>
<dbReference type="Pfam" id="PF05272">
    <property type="entry name" value="VapE-like_dom"/>
    <property type="match status" value="1"/>
</dbReference>
<keyword evidence="2" id="KW-0378">Hydrolase</keyword>
<dbReference type="Proteomes" id="UP000326779">
    <property type="component" value="Chromosome"/>
</dbReference>
<feature type="domain" description="Virulence-associated protein E-like" evidence="1">
    <location>
        <begin position="125"/>
        <end position="339"/>
    </location>
</feature>
<dbReference type="RefSeq" id="WP_152261805.1">
    <property type="nucleotide sequence ID" value="NZ_CP045143.1"/>
</dbReference>
<accession>A0A5P8MAL3</accession>
<evidence type="ECO:0000313" key="3">
    <source>
        <dbReference type="Proteomes" id="UP000326779"/>
    </source>
</evidence>
<gene>
    <name evidence="2" type="ORF">D1010_09715</name>
</gene>
<dbReference type="EMBL" id="CP045143">
    <property type="protein sequence ID" value="QFR25225.1"/>
    <property type="molecule type" value="Genomic_DNA"/>
</dbReference>
<organism evidence="2 3">
    <name type="scientific">Schleiferilactobacillus harbinensis</name>
    <dbReference type="NCBI Taxonomy" id="304207"/>
    <lineage>
        <taxon>Bacteria</taxon>
        <taxon>Bacillati</taxon>
        <taxon>Bacillota</taxon>
        <taxon>Bacilli</taxon>
        <taxon>Lactobacillales</taxon>
        <taxon>Lactobacillaceae</taxon>
        <taxon>Schleiferilactobacillus</taxon>
    </lineage>
</organism>